<dbReference type="InterPro" id="IPR055286">
    <property type="entry name" value="RXYLT1-like"/>
</dbReference>
<accession>A9UVQ4</accession>
<dbReference type="RefSeq" id="XP_001744677.1">
    <property type="nucleotide sequence ID" value="XM_001744625.1"/>
</dbReference>
<dbReference type="EMBL" id="CH991547">
    <property type="protein sequence ID" value="EDQ90626.1"/>
    <property type="molecule type" value="Genomic_DNA"/>
</dbReference>
<evidence type="ECO:0000259" key="1">
    <source>
        <dbReference type="Pfam" id="PF24785"/>
    </source>
</evidence>
<evidence type="ECO:0000259" key="2">
    <source>
        <dbReference type="Pfam" id="PF24786"/>
    </source>
</evidence>
<feature type="domain" description="RXYLT1 N-terminal" evidence="2">
    <location>
        <begin position="19"/>
        <end position="157"/>
    </location>
</feature>
<dbReference type="OMA" id="IVGRTHY"/>
<dbReference type="GeneID" id="5889731"/>
<dbReference type="GO" id="GO:0035269">
    <property type="term" value="P:protein O-linked glycosylation via mannose"/>
    <property type="evidence" value="ECO:0000318"/>
    <property type="project" value="GO_Central"/>
</dbReference>
<organism evidence="3 4">
    <name type="scientific">Monosiga brevicollis</name>
    <name type="common">Choanoflagellate</name>
    <dbReference type="NCBI Taxonomy" id="81824"/>
    <lineage>
        <taxon>Eukaryota</taxon>
        <taxon>Choanoflagellata</taxon>
        <taxon>Craspedida</taxon>
        <taxon>Salpingoecidae</taxon>
        <taxon>Monosiga</taxon>
    </lineage>
</organism>
<evidence type="ECO:0000313" key="3">
    <source>
        <dbReference type="EMBL" id="EDQ90626.1"/>
    </source>
</evidence>
<dbReference type="FunCoup" id="A9UVQ4">
    <property type="interactions" value="251"/>
</dbReference>
<dbReference type="InParanoid" id="A9UVQ4"/>
<dbReference type="KEGG" id="mbr:MONBRDRAFT_16245"/>
<dbReference type="STRING" id="81824.A9UVQ4"/>
<dbReference type="CDD" id="cd21099">
    <property type="entry name" value="RXYLT1-like"/>
    <property type="match status" value="1"/>
</dbReference>
<dbReference type="Proteomes" id="UP000001357">
    <property type="component" value="Unassembled WGS sequence"/>
</dbReference>
<dbReference type="AlphaFoldDB" id="A9UVQ4"/>
<dbReference type="InterPro" id="IPR057538">
    <property type="entry name" value="RXYLT1_C"/>
</dbReference>
<feature type="domain" description="RXYLT1 C-terminal" evidence="1">
    <location>
        <begin position="186"/>
        <end position="348"/>
    </location>
</feature>
<keyword evidence="4" id="KW-1185">Reference proteome</keyword>
<proteinExistence type="predicted"/>
<protein>
    <recommendedName>
        <fullName evidence="5">Exostosin GT47 domain-containing protein</fullName>
    </recommendedName>
</protein>
<dbReference type="PANTHER" id="PTHR15576">
    <property type="entry name" value="RIBITOL-5-PHOSPHATE XYLOSYLTRANSFERASE 1"/>
    <property type="match status" value="1"/>
</dbReference>
<reference evidence="3 4" key="1">
    <citation type="journal article" date="2008" name="Nature">
        <title>The genome of the choanoflagellate Monosiga brevicollis and the origin of metazoans.</title>
        <authorList>
            <consortium name="JGI Sequencing"/>
            <person name="King N."/>
            <person name="Westbrook M.J."/>
            <person name="Young S.L."/>
            <person name="Kuo A."/>
            <person name="Abedin M."/>
            <person name="Chapman J."/>
            <person name="Fairclough S."/>
            <person name="Hellsten U."/>
            <person name="Isogai Y."/>
            <person name="Letunic I."/>
            <person name="Marr M."/>
            <person name="Pincus D."/>
            <person name="Putnam N."/>
            <person name="Rokas A."/>
            <person name="Wright K.J."/>
            <person name="Zuzow R."/>
            <person name="Dirks W."/>
            <person name="Good M."/>
            <person name="Goodstein D."/>
            <person name="Lemons D."/>
            <person name="Li W."/>
            <person name="Lyons J.B."/>
            <person name="Morris A."/>
            <person name="Nichols S."/>
            <person name="Richter D.J."/>
            <person name="Salamov A."/>
            <person name="Bork P."/>
            <person name="Lim W.A."/>
            <person name="Manning G."/>
            <person name="Miller W.T."/>
            <person name="McGinnis W."/>
            <person name="Shapiro H."/>
            <person name="Tjian R."/>
            <person name="Grigoriev I.V."/>
            <person name="Rokhsar D."/>
        </authorList>
    </citation>
    <scope>NUCLEOTIDE SEQUENCE [LARGE SCALE GENOMIC DNA]</scope>
    <source>
        <strain evidence="4">MX1 / ATCC 50154</strain>
    </source>
</reference>
<dbReference type="Pfam" id="PF24786">
    <property type="entry name" value="RXYLT1_N"/>
    <property type="match status" value="1"/>
</dbReference>
<name>A9UVQ4_MONBE</name>
<dbReference type="PANTHER" id="PTHR15576:SF1">
    <property type="entry name" value="RIBITOL-5-PHOSPHATE XYLOSYLTRANSFERASE 1"/>
    <property type="match status" value="1"/>
</dbReference>
<dbReference type="eggNOG" id="ENOG502QT2E">
    <property type="taxonomic scope" value="Eukaryota"/>
</dbReference>
<dbReference type="GO" id="GO:0120053">
    <property type="term" value="F:ribitol beta-1,4-xylosyltransferase activity"/>
    <property type="evidence" value="ECO:0000318"/>
    <property type="project" value="GO_Central"/>
</dbReference>
<evidence type="ECO:0000313" key="4">
    <source>
        <dbReference type="Proteomes" id="UP000001357"/>
    </source>
</evidence>
<dbReference type="Pfam" id="PF24785">
    <property type="entry name" value="RXYLT1_C"/>
    <property type="match status" value="1"/>
</dbReference>
<sequence>MPAALQDQAHRLPLATRGQVWSKAAVGDYFIEHIMGTKPEPRLSGVWYFARTFCGPLRFTYRAGHGVAPHKVPNDPRHVVLILNGHDDEHAATARPWLDLLPSLPQLRSVGLIVLGYEDCSNTWLAPYLRDPCYKISFTFMVYGGQWPGAKDMMQWPLGVATYRGFPAELPYHQARGPRADSAHLGRRPWLCSLQATIYPNSSRSDLLRIIDQQGLREHCFVEARMTWQPNESSESRQQYTQALLTSDYTLAPAGLNTECYRWYEAAAAGSIPIVEDVTQPPTCGRDPLALMKEHGAPFIYIKTWSELPELLARLQQRPPAELVAHRRRLVEWYEGFRLAMRYRFCSAAVRAFGASGND</sequence>
<dbReference type="InterPro" id="IPR057539">
    <property type="entry name" value="RXYLT1_N"/>
</dbReference>
<evidence type="ECO:0008006" key="5">
    <source>
        <dbReference type="Google" id="ProtNLM"/>
    </source>
</evidence>
<gene>
    <name evidence="3" type="ORF">MONBRDRAFT_16245</name>
</gene>
<dbReference type="GO" id="GO:0005794">
    <property type="term" value="C:Golgi apparatus"/>
    <property type="evidence" value="ECO:0000318"/>
    <property type="project" value="GO_Central"/>
</dbReference>